<comment type="caution">
    <text evidence="10">The sequence shown here is derived from an EMBL/GenBank/DDBJ whole genome shotgun (WGS) entry which is preliminary data.</text>
</comment>
<evidence type="ECO:0000313" key="11">
    <source>
        <dbReference type="EMBL" id="CAF2008401.1"/>
    </source>
</evidence>
<dbReference type="EMBL" id="CAJOBH010002057">
    <property type="protein sequence ID" value="CAF3887668.1"/>
    <property type="molecule type" value="Genomic_DNA"/>
</dbReference>
<dbReference type="PANTHER" id="PTHR12596">
    <property type="entry name" value="EXPORTIN 4,7-RELATED"/>
    <property type="match status" value="1"/>
</dbReference>
<keyword evidence="6" id="KW-0653">Protein transport</keyword>
<dbReference type="Pfam" id="PF25795">
    <property type="entry name" value="TPR_XPO7"/>
    <property type="match status" value="1"/>
</dbReference>
<dbReference type="GO" id="GO:0005049">
    <property type="term" value="F:nuclear export signal receptor activity"/>
    <property type="evidence" value="ECO:0007669"/>
    <property type="project" value="InterPro"/>
</dbReference>
<dbReference type="AlphaFoldDB" id="A0A815MIB1"/>
<keyword evidence="5" id="KW-0963">Cytoplasm</keyword>
<dbReference type="Proteomes" id="UP000681967">
    <property type="component" value="Unassembled WGS sequence"/>
</dbReference>
<evidence type="ECO:0000256" key="6">
    <source>
        <dbReference type="ARBA" id="ARBA00022927"/>
    </source>
</evidence>
<dbReference type="Proteomes" id="UP000663834">
    <property type="component" value="Unassembled WGS sequence"/>
</dbReference>
<dbReference type="SUPFAM" id="SSF48371">
    <property type="entry name" value="ARM repeat"/>
    <property type="match status" value="1"/>
</dbReference>
<evidence type="ECO:0000313" key="9">
    <source>
        <dbReference type="EMBL" id="CAF1010782.1"/>
    </source>
</evidence>
<dbReference type="Proteomes" id="UP000663855">
    <property type="component" value="Unassembled WGS sequence"/>
</dbReference>
<evidence type="ECO:0000256" key="2">
    <source>
        <dbReference type="ARBA" id="ARBA00004496"/>
    </source>
</evidence>
<keyword evidence="7" id="KW-0539">Nucleus</keyword>
<evidence type="ECO:0000256" key="1">
    <source>
        <dbReference type="ARBA" id="ARBA00004123"/>
    </source>
</evidence>
<reference evidence="10" key="1">
    <citation type="submission" date="2021-02" db="EMBL/GenBank/DDBJ databases">
        <authorList>
            <person name="Nowell W R."/>
        </authorList>
    </citation>
    <scope>NUCLEOTIDE SEQUENCE</scope>
</reference>
<dbReference type="InterPro" id="IPR016024">
    <property type="entry name" value="ARM-type_fold"/>
</dbReference>
<evidence type="ECO:0000313" key="13">
    <source>
        <dbReference type="Proteomes" id="UP000663834"/>
    </source>
</evidence>
<dbReference type="GO" id="GO:0006611">
    <property type="term" value="P:protein export from nucleus"/>
    <property type="evidence" value="ECO:0007669"/>
    <property type="project" value="TreeGrafter"/>
</dbReference>
<dbReference type="EMBL" id="CAJNRE010003182">
    <property type="protein sequence ID" value="CAF2008401.1"/>
    <property type="molecule type" value="Genomic_DNA"/>
</dbReference>
<evidence type="ECO:0000256" key="4">
    <source>
        <dbReference type="ARBA" id="ARBA00022448"/>
    </source>
</evidence>
<evidence type="ECO:0000256" key="3">
    <source>
        <dbReference type="ARBA" id="ARBA00009466"/>
    </source>
</evidence>
<gene>
    <name evidence="12" type="ORF">BYL167_LOCUS7784</name>
    <name evidence="9" type="ORF">CJN711_LOCUS2821</name>
    <name evidence="10" type="ORF">KQP761_LOCUS10696</name>
    <name evidence="11" type="ORF">MBJ925_LOCUS8577</name>
</gene>
<comment type="similarity">
    <text evidence="3">Belongs to the exportin family.</text>
</comment>
<sequence>MDALEIEHLCSQLYSGSGNNDQIRTVSQRLENFANQANCLSQCRLLLDRALTPYTQFFGATTLIKYFNSISNQSLVSFTERYELRTYILEYLYKHNSSLAPFVLAELVKLYARLTKNSWFDLSPNINTENYPFQTFKDDLLKFQTDPRHFSVALQILVAVLTEMSVPNDEEITARAFTKHRKICISFRDIKLIDIYSFAGQYLRDVIVNQKKSLGLSIDFNEYPKTIHSVQLQPDYYIVVEKLLSLGLGCLTYDFLGTGSTIHDVDISDEHQTLQVPLAWHDLIVDGSFYQLLFSYYFLFSNTTLVPLALSCLVQLSSVRRSLLNGNERLNVLNIITYGIRLIIEQPGGLLTDEKSLHEFCRLIGRLKSNAQLHELIRIDNYPLFTERLFRFTIDHLLSVHHHRSYHLSPNTLHYILSYWSKICAYLSHISKLSDSDESSTPHLLDIYVPQIVCYYVQSRLDAINTDDGLYVELFENDQTVLQQQLEMISVMSRLDYSKICALLCNYFDDIAQQYQQSNNSETIERRFTFLIYVLGCVIGARGITLSSLSISSDDQDLFDGELVVRVLQLMTYIQQKTSGENNQKPINTAITTSTDKINSAPYSERLELAILFFFEQFRRQYIGDYGRSNKIYQVLFKHLGIADEEQLLSIFVKKLFTNLQYSIITDKLIERTVGCFNDLTHGYQSVRKLVKLDPIQYFINNHTQDLFPFLHPTSTLNRPQNSNLTVSSWSSLRTTFYSAVGRMLVYEFRYDDDDDDDRIEAFMSPFTNHCTRLVQIFKEFPDFSSLNPGQFAAMIQFNPTSASLDEIQSLIIGIIRDLRGLCSSLLSKQAYNSFFNWLYPSYLPLFLKAAYVFYDRKDVYNPILKFFHELTSNRQERLVFDSTKPSAYLLFRETSNLLYIFQTKTLLHVNTTIPETDGNLFYKSKLKPIVTCLKILQTCLMGNYVNFGVFQLYSDPCFDNFLQVFISILTTVKKSHLFSYPKLTLAYFSLIETLAGVKIDYLANFSGPLFGYILETISEGFLSHEQAIQNACCVYLDTFLTYVFRSAKKHSASANLMANVQEYEGLFRQILVNLLNGIIYSECKNIYTVSKPLLGLILLNENNFFTEIKQQLLYGHTQAKQAILSTALDNLMAGIDRTLKESNKENFTQNITQFRSDIQESLNVNNTELSSIPVLLSSSSTLPANVPVTIAISNLVPSSSTTAPVEELMTL</sequence>
<protein>
    <recommendedName>
        <fullName evidence="8">Exportin-7/Ran-binding protein 17 TPR repeats domain-containing protein</fullName>
    </recommendedName>
</protein>
<dbReference type="Proteomes" id="UP000663824">
    <property type="component" value="Unassembled WGS sequence"/>
</dbReference>
<evidence type="ECO:0000313" key="12">
    <source>
        <dbReference type="EMBL" id="CAF3887668.1"/>
    </source>
</evidence>
<dbReference type="GO" id="GO:0005737">
    <property type="term" value="C:cytoplasm"/>
    <property type="evidence" value="ECO:0007669"/>
    <property type="project" value="UniProtKB-SubCell"/>
</dbReference>
<evidence type="ECO:0000256" key="7">
    <source>
        <dbReference type="ARBA" id="ARBA00023242"/>
    </source>
</evidence>
<comment type="subcellular location">
    <subcellularLocation>
        <location evidence="2">Cytoplasm</location>
    </subcellularLocation>
    <subcellularLocation>
        <location evidence="1">Nucleus</location>
    </subcellularLocation>
</comment>
<dbReference type="PANTHER" id="PTHR12596:SF2">
    <property type="entry name" value="EXPORTIN-7 ISOFORM X1"/>
    <property type="match status" value="1"/>
</dbReference>
<proteinExistence type="inferred from homology"/>
<evidence type="ECO:0000256" key="5">
    <source>
        <dbReference type="ARBA" id="ARBA00022490"/>
    </source>
</evidence>
<evidence type="ECO:0000313" key="10">
    <source>
        <dbReference type="EMBL" id="CAF1423668.1"/>
    </source>
</evidence>
<dbReference type="EMBL" id="CAJNOV010000226">
    <property type="protein sequence ID" value="CAF1010782.1"/>
    <property type="molecule type" value="Genomic_DNA"/>
</dbReference>
<organism evidence="10 13">
    <name type="scientific">Rotaria magnacalcarata</name>
    <dbReference type="NCBI Taxonomy" id="392030"/>
    <lineage>
        <taxon>Eukaryota</taxon>
        <taxon>Metazoa</taxon>
        <taxon>Spiralia</taxon>
        <taxon>Gnathifera</taxon>
        <taxon>Rotifera</taxon>
        <taxon>Eurotatoria</taxon>
        <taxon>Bdelloidea</taxon>
        <taxon>Philodinida</taxon>
        <taxon>Philodinidae</taxon>
        <taxon>Rotaria</taxon>
    </lineage>
</organism>
<accession>A0A815MIB1</accession>
<dbReference type="InterPro" id="IPR044189">
    <property type="entry name" value="XPO4/7-like"/>
</dbReference>
<feature type="domain" description="Exportin-7/Ran-binding protein 17 TPR repeats" evidence="8">
    <location>
        <begin position="477"/>
        <end position="716"/>
    </location>
</feature>
<dbReference type="GO" id="GO:0005643">
    <property type="term" value="C:nuclear pore"/>
    <property type="evidence" value="ECO:0007669"/>
    <property type="project" value="TreeGrafter"/>
</dbReference>
<evidence type="ECO:0000259" key="8">
    <source>
        <dbReference type="Pfam" id="PF25795"/>
    </source>
</evidence>
<dbReference type="Gene3D" id="1.25.10.10">
    <property type="entry name" value="Leucine-rich Repeat Variant"/>
    <property type="match status" value="1"/>
</dbReference>
<name>A0A815MIB1_9BILA</name>
<keyword evidence="4" id="KW-0813">Transport</keyword>
<dbReference type="InterPro" id="IPR057947">
    <property type="entry name" value="TPR_XPO7/RBP17"/>
</dbReference>
<dbReference type="OrthoDB" id="244158at2759"/>
<dbReference type="InterPro" id="IPR011989">
    <property type="entry name" value="ARM-like"/>
</dbReference>
<dbReference type="EMBL" id="CAJNOW010004614">
    <property type="protein sequence ID" value="CAF1423668.1"/>
    <property type="molecule type" value="Genomic_DNA"/>
</dbReference>